<name>A0A4Y2JVX4_ARAVE</name>
<sequence length="102" mass="11209">MYSCYLTLKTIKSFAAATRNDDKNVNNPTLTGARTAPTPSGENVNKPHSTLTPSGERIINHPTPNVSQKLPHLQVLSYVPSKWEECMKPSNLASSLDAWSLK</sequence>
<feature type="region of interest" description="Disordered" evidence="1">
    <location>
        <begin position="19"/>
        <end position="57"/>
    </location>
</feature>
<accession>A0A4Y2JVX4</accession>
<evidence type="ECO:0000313" key="3">
    <source>
        <dbReference type="Proteomes" id="UP000499080"/>
    </source>
</evidence>
<organism evidence="2 3">
    <name type="scientific">Araneus ventricosus</name>
    <name type="common">Orbweaver spider</name>
    <name type="synonym">Epeira ventricosa</name>
    <dbReference type="NCBI Taxonomy" id="182803"/>
    <lineage>
        <taxon>Eukaryota</taxon>
        <taxon>Metazoa</taxon>
        <taxon>Ecdysozoa</taxon>
        <taxon>Arthropoda</taxon>
        <taxon>Chelicerata</taxon>
        <taxon>Arachnida</taxon>
        <taxon>Araneae</taxon>
        <taxon>Araneomorphae</taxon>
        <taxon>Entelegynae</taxon>
        <taxon>Araneoidea</taxon>
        <taxon>Araneidae</taxon>
        <taxon>Araneus</taxon>
    </lineage>
</organism>
<keyword evidence="3" id="KW-1185">Reference proteome</keyword>
<dbReference type="AlphaFoldDB" id="A0A4Y2JVX4"/>
<protein>
    <submittedName>
        <fullName evidence="2">Uncharacterized protein</fullName>
    </submittedName>
</protein>
<evidence type="ECO:0000256" key="1">
    <source>
        <dbReference type="SAM" id="MobiDB-lite"/>
    </source>
</evidence>
<proteinExistence type="predicted"/>
<dbReference type="Proteomes" id="UP000499080">
    <property type="component" value="Unassembled WGS sequence"/>
</dbReference>
<dbReference type="EMBL" id="BGPR01112248">
    <property type="protein sequence ID" value="GBM94503.1"/>
    <property type="molecule type" value="Genomic_DNA"/>
</dbReference>
<reference evidence="2 3" key="1">
    <citation type="journal article" date="2019" name="Sci. Rep.">
        <title>Orb-weaving spider Araneus ventricosus genome elucidates the spidroin gene catalogue.</title>
        <authorList>
            <person name="Kono N."/>
            <person name="Nakamura H."/>
            <person name="Ohtoshi R."/>
            <person name="Moran D.A.P."/>
            <person name="Shinohara A."/>
            <person name="Yoshida Y."/>
            <person name="Fujiwara M."/>
            <person name="Mori M."/>
            <person name="Tomita M."/>
            <person name="Arakawa K."/>
        </authorList>
    </citation>
    <scope>NUCLEOTIDE SEQUENCE [LARGE SCALE GENOMIC DNA]</scope>
</reference>
<evidence type="ECO:0000313" key="2">
    <source>
        <dbReference type="EMBL" id="GBM94503.1"/>
    </source>
</evidence>
<gene>
    <name evidence="2" type="ORF">AVEN_19308_1</name>
</gene>
<comment type="caution">
    <text evidence="2">The sequence shown here is derived from an EMBL/GenBank/DDBJ whole genome shotgun (WGS) entry which is preliminary data.</text>
</comment>
<feature type="compositionally biased region" description="Polar residues" evidence="1">
    <location>
        <begin position="25"/>
        <end position="53"/>
    </location>
</feature>